<name>A0ACB7YJ86_9ERIC</name>
<gene>
    <name evidence="1" type="ORF">Vadar_002659</name>
</gene>
<evidence type="ECO:0000313" key="1">
    <source>
        <dbReference type="EMBL" id="KAH7853456.1"/>
    </source>
</evidence>
<dbReference type="Proteomes" id="UP000828048">
    <property type="component" value="Chromosome 11"/>
</dbReference>
<sequence length="744" mass="81960">MASLLSFTILPKPNLTKVACLPFSTSSSNATTLSPPETLTLDEKFGRKGIKFSDSGDVELTVRNGSSVKLRIPDGHVTSYKPKVYWKDDGFEEVLYTLPGTDIGSSVTTSSSATKAKGGIGLVINNVNVSDPNSKPSPVITSEWSVKDVDSDSFDAVQVELSCTSGTLDLTYVVSLYPLSMATAVIVKNNGGKAVNLTGAILNHFMFKKRRGTGIQGLRGCSYCTHPPLSSPFEILSPAEAMKTEDPLWFSFTWEPEKKPGIWSTQDVPITLLKNKLSRVYTAPPSERSKQFYTTAPTKYETLDQGRELFFRVIRIGFEDIYVSSPGSLSQKYGQDYFICTGSGSLLVPVVVNPGEEWSGAQVIEHDNFKSFASLHPYFPLIQQHNSINSKKRQFPLSRVASIPYPLPPINVDYLESEFSGHGVTFENISDSCVVKMGLDNGSLATVMLPSGMITSYKASMWHGGLLELLHTSVSEGEDGSDPVIQGGVSLAFKCESDDDGGVSWSPNTWALRDVRGNPEKSIQVELISSNLEEMIEVKHILTLQQDLLSSELVFSNSKSSSLRLLGSVVSHLTVSTPEATYAMGLERSNFYTRPPLLSNFSIIPPKSGRGKDFDLWNPFTVKEILSTWSAGKQNNAVDTKGREREGDIEGEEDDNNKQLAERMSRVYTSAPRDFTILDRGRRNSVVVGREGFNELYMFSPGSAHEWYSKYAYICVGQSALLEPIILYPESEWKGSQYLHNPNL</sequence>
<reference evidence="1 2" key="1">
    <citation type="journal article" date="2021" name="Hortic Res">
        <title>High-quality reference genome and annotation aids understanding of berry development for evergreen blueberry (Vaccinium darrowii).</title>
        <authorList>
            <person name="Yu J."/>
            <person name="Hulse-Kemp A.M."/>
            <person name="Babiker E."/>
            <person name="Staton M."/>
        </authorList>
    </citation>
    <scope>NUCLEOTIDE SEQUENCE [LARGE SCALE GENOMIC DNA]</scope>
    <source>
        <strain evidence="2">cv. NJ 8807/NJ 8810</strain>
        <tissue evidence="1">Young leaf</tissue>
    </source>
</reference>
<organism evidence="1 2">
    <name type="scientific">Vaccinium darrowii</name>
    <dbReference type="NCBI Taxonomy" id="229202"/>
    <lineage>
        <taxon>Eukaryota</taxon>
        <taxon>Viridiplantae</taxon>
        <taxon>Streptophyta</taxon>
        <taxon>Embryophyta</taxon>
        <taxon>Tracheophyta</taxon>
        <taxon>Spermatophyta</taxon>
        <taxon>Magnoliopsida</taxon>
        <taxon>eudicotyledons</taxon>
        <taxon>Gunneridae</taxon>
        <taxon>Pentapetalae</taxon>
        <taxon>asterids</taxon>
        <taxon>Ericales</taxon>
        <taxon>Ericaceae</taxon>
        <taxon>Vaccinioideae</taxon>
        <taxon>Vaccinieae</taxon>
        <taxon>Vaccinium</taxon>
    </lineage>
</organism>
<evidence type="ECO:0000313" key="2">
    <source>
        <dbReference type="Proteomes" id="UP000828048"/>
    </source>
</evidence>
<keyword evidence="2" id="KW-1185">Reference proteome</keyword>
<dbReference type="EMBL" id="CM037161">
    <property type="protein sequence ID" value="KAH7853456.1"/>
    <property type="molecule type" value="Genomic_DNA"/>
</dbReference>
<proteinExistence type="predicted"/>
<protein>
    <submittedName>
        <fullName evidence="1">Uncharacterized protein</fullName>
    </submittedName>
</protein>
<comment type="caution">
    <text evidence="1">The sequence shown here is derived from an EMBL/GenBank/DDBJ whole genome shotgun (WGS) entry which is preliminary data.</text>
</comment>
<accession>A0ACB7YJ86</accession>